<evidence type="ECO:0000313" key="2">
    <source>
        <dbReference type="Proteomes" id="UP000077051"/>
    </source>
</evidence>
<organism evidence="1 2">
    <name type="scientific">Mucor lusitanicus CBS 277.49</name>
    <dbReference type="NCBI Taxonomy" id="747725"/>
    <lineage>
        <taxon>Eukaryota</taxon>
        <taxon>Fungi</taxon>
        <taxon>Fungi incertae sedis</taxon>
        <taxon>Mucoromycota</taxon>
        <taxon>Mucoromycotina</taxon>
        <taxon>Mucoromycetes</taxon>
        <taxon>Mucorales</taxon>
        <taxon>Mucorineae</taxon>
        <taxon>Mucoraceae</taxon>
        <taxon>Mucor</taxon>
    </lineage>
</organism>
<proteinExistence type="predicted"/>
<comment type="caution">
    <text evidence="1">The sequence shown here is derived from an EMBL/GenBank/DDBJ whole genome shotgun (WGS) entry which is preliminary data.</text>
</comment>
<dbReference type="OrthoDB" id="2289677at2759"/>
<dbReference type="EMBL" id="AMYB01000003">
    <property type="protein sequence ID" value="OAD04296.1"/>
    <property type="molecule type" value="Genomic_DNA"/>
</dbReference>
<reference evidence="1 2" key="1">
    <citation type="submission" date="2015-06" db="EMBL/GenBank/DDBJ databases">
        <title>Expansion of signal transduction pathways in fungi by whole-genome duplication.</title>
        <authorList>
            <consortium name="DOE Joint Genome Institute"/>
            <person name="Corrochano L.M."/>
            <person name="Kuo A."/>
            <person name="Marcet-Houben M."/>
            <person name="Polaino S."/>
            <person name="Salamov A."/>
            <person name="Villalobos J.M."/>
            <person name="Alvarez M.I."/>
            <person name="Avalos J."/>
            <person name="Benito E.P."/>
            <person name="Benoit I."/>
            <person name="Burger G."/>
            <person name="Camino L.P."/>
            <person name="Canovas D."/>
            <person name="Cerda-Olmedo E."/>
            <person name="Cheng J.-F."/>
            <person name="Dominguez A."/>
            <person name="Elias M."/>
            <person name="Eslava A.P."/>
            <person name="Glaser F."/>
            <person name="Grimwood J."/>
            <person name="Gutierrez G."/>
            <person name="Heitman J."/>
            <person name="Henrissat B."/>
            <person name="Iturriaga E.A."/>
            <person name="Lang B.F."/>
            <person name="Lavin J.L."/>
            <person name="Lee S."/>
            <person name="Li W."/>
            <person name="Lindquist E."/>
            <person name="Lopez-Garcia S."/>
            <person name="Luque E.M."/>
            <person name="Marcos A.T."/>
            <person name="Martin J."/>
            <person name="Mccluskey K."/>
            <person name="Medina H.R."/>
            <person name="Miralles-Duran A."/>
            <person name="Miyazaki A."/>
            <person name="Munoz-Torres E."/>
            <person name="Oguiza J.A."/>
            <person name="Ohm R."/>
            <person name="Olmedo M."/>
            <person name="Orejas M."/>
            <person name="Ortiz-Castellanos L."/>
            <person name="Pisabarro A.G."/>
            <person name="Rodriguez-Romero J."/>
            <person name="Ruiz-Herrera J."/>
            <person name="Ruiz-Vazquez R."/>
            <person name="Sanz C."/>
            <person name="Schackwitz W."/>
            <person name="Schmutz J."/>
            <person name="Shahriari M."/>
            <person name="Shelest E."/>
            <person name="Silva-Franco F."/>
            <person name="Soanes D."/>
            <person name="Syed K."/>
            <person name="Tagua V.G."/>
            <person name="Talbot N.J."/>
            <person name="Thon M."/>
            <person name="De Vries R.P."/>
            <person name="Wiebenga A."/>
            <person name="Yadav J.S."/>
            <person name="Braun E.L."/>
            <person name="Baker S."/>
            <person name="Garre V."/>
            <person name="Horwitz B."/>
            <person name="Torres-Martinez S."/>
            <person name="Idnurm A."/>
            <person name="Herrera-Estrella A."/>
            <person name="Gabaldon T."/>
            <person name="Grigoriev I.V."/>
        </authorList>
    </citation>
    <scope>NUCLEOTIDE SEQUENCE [LARGE SCALE GENOMIC DNA]</scope>
    <source>
        <strain evidence="1 2">CBS 277.49</strain>
    </source>
</reference>
<accession>A0A168M2P2</accession>
<gene>
    <name evidence="1" type="ORF">MUCCIDRAFT_108121</name>
</gene>
<dbReference type="AlphaFoldDB" id="A0A168M2P2"/>
<protein>
    <submittedName>
        <fullName evidence="1">Uncharacterized protein</fullName>
    </submittedName>
</protein>
<name>A0A168M2P2_MUCCL</name>
<dbReference type="VEuPathDB" id="FungiDB:MUCCIDRAFT_108121"/>
<dbReference type="Proteomes" id="UP000077051">
    <property type="component" value="Unassembled WGS sequence"/>
</dbReference>
<keyword evidence="2" id="KW-1185">Reference proteome</keyword>
<evidence type="ECO:0000313" key="1">
    <source>
        <dbReference type="EMBL" id="OAD04296.1"/>
    </source>
</evidence>
<sequence>MVPQDLKVVLKAMLLSSQVSQVCPVSLWLVAKQHLSFTGLLQCKRQLGFAAPQETPAKRLRTPSTVREIDALITALQLYKERVKLASSSPEVFLPTIVFEKHPALPKKYKLVSDFKFVDVGNVENTIYQLQQSIIHSLIISHEGHFVFVTQFEGYVKDKEIDDVAIINKLEKPVNTLRTKLETCQEGRNAWKELKLLCGQFEVVITGGLYGSYTECSGYLGVSVPTMLCDDTSLLLFSPVIPAQSIACVRMLRNYMKKQSLKCWLRKSKYFADIGFTTPSPLSLDNHKNPYVAICSKVVRHAANRSLNKTVSKELQEKLKETRYWEQMGLTKALSAKKTLKKLQDIKTGGTQELSQAKRLLIEVVLNSNNAISTSSLLIVYNGILYPELCLHQLKHPSI</sequence>